<dbReference type="RefSeq" id="XP_025569153.1">
    <property type="nucleotide sequence ID" value="XM_025713990.1"/>
</dbReference>
<dbReference type="VEuPathDB" id="FungiDB:BO80DRAFT_17800"/>
<protein>
    <submittedName>
        <fullName evidence="1">Uncharacterized protein</fullName>
    </submittedName>
</protein>
<dbReference type="GeneID" id="37218855"/>
<proteinExistence type="predicted"/>
<accession>A0A395GHG1</accession>
<dbReference type="PANTHER" id="PTHR47256">
    <property type="entry name" value="ZN(II)2CYS6 TRANSCRIPTION FACTOR (EUROFUNG)-RELATED"/>
    <property type="match status" value="1"/>
</dbReference>
<dbReference type="EMBL" id="KZ824518">
    <property type="protein sequence ID" value="RAK94825.1"/>
    <property type="molecule type" value="Genomic_DNA"/>
</dbReference>
<keyword evidence="2" id="KW-1185">Reference proteome</keyword>
<dbReference type="InterPro" id="IPR053187">
    <property type="entry name" value="Notoamide_regulator"/>
</dbReference>
<sequence length="155" mass="17839">MNVSDIWTPYPISQASWPSYLNRYFDEARKPSFIARDIWCLSRTDSGLEPDQCKQELYNHLCACESSLSECFNPATQPAPHLLLLRMRHHTLVINLCCNRFGVHPLLSEHDERTPRQTKGFSAVEIAVSLARAIAVVSQQLRVEYRLEHAHQFAM</sequence>
<name>A0A395GHG1_9EURO</name>
<gene>
    <name evidence="1" type="ORF">BO80DRAFT_17800</name>
</gene>
<dbReference type="PANTHER" id="PTHR47256:SF5">
    <property type="entry name" value="ZN(II)2CYS6 TRANSCRIPTION FACTOR (EUROFUNG)"/>
    <property type="match status" value="1"/>
</dbReference>
<reference evidence="1 2" key="1">
    <citation type="submission" date="2018-02" db="EMBL/GenBank/DDBJ databases">
        <title>The genomes of Aspergillus section Nigri reveals drivers in fungal speciation.</title>
        <authorList>
            <consortium name="DOE Joint Genome Institute"/>
            <person name="Vesth T.C."/>
            <person name="Nybo J."/>
            <person name="Theobald S."/>
            <person name="Brandl J."/>
            <person name="Frisvad J.C."/>
            <person name="Nielsen K.F."/>
            <person name="Lyhne E.K."/>
            <person name="Kogle M.E."/>
            <person name="Kuo A."/>
            <person name="Riley R."/>
            <person name="Clum A."/>
            <person name="Nolan M."/>
            <person name="Lipzen A."/>
            <person name="Salamov A."/>
            <person name="Henrissat B."/>
            <person name="Wiebenga A."/>
            <person name="De vries R.P."/>
            <person name="Grigoriev I.V."/>
            <person name="Mortensen U.H."/>
            <person name="Andersen M.R."/>
            <person name="Baker S.E."/>
        </authorList>
    </citation>
    <scope>NUCLEOTIDE SEQUENCE [LARGE SCALE GENOMIC DNA]</scope>
    <source>
        <strain evidence="1 2">CBS 121593</strain>
    </source>
</reference>
<organism evidence="1 2">
    <name type="scientific">Aspergillus ibericus CBS 121593</name>
    <dbReference type="NCBI Taxonomy" id="1448316"/>
    <lineage>
        <taxon>Eukaryota</taxon>
        <taxon>Fungi</taxon>
        <taxon>Dikarya</taxon>
        <taxon>Ascomycota</taxon>
        <taxon>Pezizomycotina</taxon>
        <taxon>Eurotiomycetes</taxon>
        <taxon>Eurotiomycetidae</taxon>
        <taxon>Eurotiales</taxon>
        <taxon>Aspergillaceae</taxon>
        <taxon>Aspergillus</taxon>
        <taxon>Aspergillus subgen. Circumdati</taxon>
    </lineage>
</organism>
<dbReference type="Proteomes" id="UP000249402">
    <property type="component" value="Unassembled WGS sequence"/>
</dbReference>
<dbReference type="AlphaFoldDB" id="A0A395GHG1"/>
<evidence type="ECO:0000313" key="1">
    <source>
        <dbReference type="EMBL" id="RAK94825.1"/>
    </source>
</evidence>
<evidence type="ECO:0000313" key="2">
    <source>
        <dbReference type="Proteomes" id="UP000249402"/>
    </source>
</evidence>